<feature type="region of interest" description="Disordered" evidence="1">
    <location>
        <begin position="28"/>
        <end position="60"/>
    </location>
</feature>
<comment type="caution">
    <text evidence="3">The sequence shown here is derived from an EMBL/GenBank/DDBJ whole genome shotgun (WGS) entry which is preliminary data.</text>
</comment>
<evidence type="ECO:0000256" key="1">
    <source>
        <dbReference type="SAM" id="MobiDB-lite"/>
    </source>
</evidence>
<feature type="transmembrane region" description="Helical" evidence="2">
    <location>
        <begin position="126"/>
        <end position="148"/>
    </location>
</feature>
<keyword evidence="2" id="KW-0472">Membrane</keyword>
<proteinExistence type="predicted"/>
<organism evidence="3 4">
    <name type="scientific">Tessaracoccus antarcticus</name>
    <dbReference type="NCBI Taxonomy" id="2479848"/>
    <lineage>
        <taxon>Bacteria</taxon>
        <taxon>Bacillati</taxon>
        <taxon>Actinomycetota</taxon>
        <taxon>Actinomycetes</taxon>
        <taxon>Propionibacteriales</taxon>
        <taxon>Propionibacteriaceae</taxon>
        <taxon>Tessaracoccus</taxon>
    </lineage>
</organism>
<dbReference type="InterPro" id="IPR022121">
    <property type="entry name" value="Peptidase_M73_camelysin"/>
</dbReference>
<evidence type="ECO:0000313" key="3">
    <source>
        <dbReference type="EMBL" id="RMB61348.1"/>
    </source>
</evidence>
<evidence type="ECO:0000313" key="4">
    <source>
        <dbReference type="Proteomes" id="UP000275256"/>
    </source>
</evidence>
<keyword evidence="2" id="KW-1133">Transmembrane helix</keyword>
<protein>
    <recommendedName>
        <fullName evidence="5">Camelysin metallo-endopeptidase</fullName>
    </recommendedName>
</protein>
<dbReference type="EMBL" id="REFW01000001">
    <property type="protein sequence ID" value="RMB61348.1"/>
    <property type="molecule type" value="Genomic_DNA"/>
</dbReference>
<accession>A0A3M0GAA4</accession>
<gene>
    <name evidence="3" type="ORF">EAX62_01410</name>
</gene>
<reference evidence="3 4" key="1">
    <citation type="submission" date="2018-10" db="EMBL/GenBank/DDBJ databases">
        <title>Tessaracoccus antarcticuss sp. nov., isolated from sediment.</title>
        <authorList>
            <person name="Zhou L.Y."/>
            <person name="Du Z.J."/>
        </authorList>
    </citation>
    <scope>NUCLEOTIDE SEQUENCE [LARGE SCALE GENOMIC DNA]</scope>
    <source>
        <strain evidence="3 4">JDX10</strain>
    </source>
</reference>
<evidence type="ECO:0000256" key="2">
    <source>
        <dbReference type="SAM" id="Phobius"/>
    </source>
</evidence>
<keyword evidence="2" id="KW-0812">Transmembrane</keyword>
<dbReference type="Proteomes" id="UP000275256">
    <property type="component" value="Unassembled WGS sequence"/>
</dbReference>
<evidence type="ECO:0008006" key="5">
    <source>
        <dbReference type="Google" id="ProtNLM"/>
    </source>
</evidence>
<dbReference type="Pfam" id="PF12389">
    <property type="entry name" value="Peptidase_M73"/>
    <property type="match status" value="1"/>
</dbReference>
<name>A0A3M0GAA4_9ACTN</name>
<sequence length="330" mass="34277">MWIRSNLSVRAWVARLRMPPCDAIDAPRQAQTKLRPDGCGKGTSRAGRRALPASPHHGTAIPRLPSQCSQNVRKPSLISEDRVPQQQTLHGCVRDISNEHHRAATSPHMLKEPTMDRIKMKNTLRIGAVALIGLSALSIGANGVYATLNAKATNVTPQVADSGTLSLTMIPGTGSAGFGTKIDNLAPGDVSNRYVDLTNGGTLASTGLSLDVVATGTPSLITDGSTSKALRVTVKSCPVAWDLTNGTCTGTTKTEIAAAPLSSLSAARAFTTTTGLTVGAISRLQVSISLPDQSETTLNGVAPVGTVQGGSVSLTYSFTEAQASPATTNR</sequence>
<dbReference type="AlphaFoldDB" id="A0A3M0GAA4"/>
<keyword evidence="4" id="KW-1185">Reference proteome</keyword>